<feature type="region of interest" description="Disordered" evidence="1">
    <location>
        <begin position="185"/>
        <end position="218"/>
    </location>
</feature>
<dbReference type="Gene3D" id="1.20.141.10">
    <property type="entry name" value="Chitosanase, subunit A, domain 1"/>
    <property type="match status" value="1"/>
</dbReference>
<dbReference type="InterPro" id="IPR008565">
    <property type="entry name" value="TtsA-like_GH18_dom"/>
</dbReference>
<evidence type="ECO:0000256" key="1">
    <source>
        <dbReference type="SAM" id="MobiDB-lite"/>
    </source>
</evidence>
<organism evidence="4 5">
    <name type="scientific">Xanthobacter dioxanivorans</name>
    <dbReference type="NCBI Taxonomy" id="2528964"/>
    <lineage>
        <taxon>Bacteria</taxon>
        <taxon>Pseudomonadati</taxon>
        <taxon>Pseudomonadota</taxon>
        <taxon>Alphaproteobacteria</taxon>
        <taxon>Hyphomicrobiales</taxon>
        <taxon>Xanthobacteraceae</taxon>
        <taxon>Xanthobacter</taxon>
    </lineage>
</organism>
<keyword evidence="2" id="KW-0472">Membrane</keyword>
<name>A0A974SID8_9HYPH</name>
<feature type="domain" description="TtsA-like Glycoside hydrolase family 108" evidence="3">
    <location>
        <begin position="13"/>
        <end position="95"/>
    </location>
</feature>
<dbReference type="CDD" id="cd13926">
    <property type="entry name" value="N-acetylmuramidase_GH108"/>
    <property type="match status" value="1"/>
</dbReference>
<feature type="transmembrane region" description="Helical" evidence="2">
    <location>
        <begin position="247"/>
        <end position="269"/>
    </location>
</feature>
<sequence length="306" mass="32437">MVAQNFEPALACVNVHEGGKDDDKRDPGGRTAYGVTQARYNQYLRDKGRPRADVWGITVPERVEIWRTYYWDVMHCDDLPAGLDYVVFDGGVNSGPAQSVKWLQRAINDVRAKTGDSPILVDGQMGTNTVVAANALDDTDAVIAAMQDRRLAMLKALRTWSVYSKGWGRRVADVRKLGQAVARGSVPLKPPPGWTTAPGKALPTDAKPLPSPDKGTLAAGVGGASSAVSTATTAIQPAQGISTTLDVVLNVLIVLGVALTLAGAGYAWWANRRAKQLRADLDLAPSPTPDNGNEPVHPVAAPGEAA</sequence>
<feature type="region of interest" description="Disordered" evidence="1">
    <location>
        <begin position="282"/>
        <end position="306"/>
    </location>
</feature>
<dbReference type="GO" id="GO:0016787">
    <property type="term" value="F:hydrolase activity"/>
    <property type="evidence" value="ECO:0007669"/>
    <property type="project" value="UniProtKB-KW"/>
</dbReference>
<dbReference type="KEGG" id="xdi:EZH22_24340"/>
<dbReference type="Pfam" id="PF05838">
    <property type="entry name" value="Glyco_hydro_108"/>
    <property type="match status" value="1"/>
</dbReference>
<reference evidence="4 5" key="1">
    <citation type="submission" date="2020-10" db="EMBL/GenBank/DDBJ databases">
        <title>Degradation of 1,4-Dioxane by Xanthobacter sp. YN2, via a Novel Group-2 Soluble Di-Iron Monooxygenase.</title>
        <authorList>
            <person name="Ma F."/>
            <person name="Wang Y."/>
            <person name="Yang J."/>
            <person name="Guo H."/>
            <person name="Su D."/>
            <person name="Yu L."/>
        </authorList>
    </citation>
    <scope>NUCLEOTIDE SEQUENCE [LARGE SCALE GENOMIC DNA]</scope>
    <source>
        <strain evidence="4 5">YN2</strain>
    </source>
</reference>
<keyword evidence="2" id="KW-0812">Transmembrane</keyword>
<dbReference type="Proteomes" id="UP000596427">
    <property type="component" value="Chromosome"/>
</dbReference>
<evidence type="ECO:0000313" key="5">
    <source>
        <dbReference type="Proteomes" id="UP000596427"/>
    </source>
</evidence>
<keyword evidence="5" id="KW-1185">Reference proteome</keyword>
<dbReference type="InterPro" id="IPR023346">
    <property type="entry name" value="Lysozyme-like_dom_sf"/>
</dbReference>
<evidence type="ECO:0000313" key="4">
    <source>
        <dbReference type="EMBL" id="QRG06084.1"/>
    </source>
</evidence>
<evidence type="ECO:0000256" key="2">
    <source>
        <dbReference type="SAM" id="Phobius"/>
    </source>
</evidence>
<dbReference type="SUPFAM" id="SSF53955">
    <property type="entry name" value="Lysozyme-like"/>
    <property type="match status" value="1"/>
</dbReference>
<proteinExistence type="predicted"/>
<dbReference type="RefSeq" id="WP_203192959.1">
    <property type="nucleotide sequence ID" value="NZ_CP063362.1"/>
</dbReference>
<dbReference type="EMBL" id="CP063362">
    <property type="protein sequence ID" value="QRG06084.1"/>
    <property type="molecule type" value="Genomic_DNA"/>
</dbReference>
<protein>
    <submittedName>
        <fullName evidence="4">Glycoside hydrolase family 108 protein</fullName>
    </submittedName>
</protein>
<evidence type="ECO:0000259" key="3">
    <source>
        <dbReference type="Pfam" id="PF05838"/>
    </source>
</evidence>
<gene>
    <name evidence="4" type="ORF">EZH22_24340</name>
</gene>
<dbReference type="AlphaFoldDB" id="A0A974SID8"/>
<accession>A0A974SID8</accession>
<keyword evidence="2" id="KW-1133">Transmembrane helix</keyword>
<keyword evidence="4" id="KW-0378">Hydrolase</keyword>